<evidence type="ECO:0008006" key="3">
    <source>
        <dbReference type="Google" id="ProtNLM"/>
    </source>
</evidence>
<evidence type="ECO:0000313" key="1">
    <source>
        <dbReference type="EMBL" id="RVW26045.1"/>
    </source>
</evidence>
<gene>
    <name evidence="1" type="ORF">CK203_108902</name>
</gene>
<dbReference type="EMBL" id="QGNW01002044">
    <property type="protein sequence ID" value="RVW26045.1"/>
    <property type="molecule type" value="Genomic_DNA"/>
</dbReference>
<name>A0A438CS48_VITVI</name>
<organism evidence="1 2">
    <name type="scientific">Vitis vinifera</name>
    <name type="common">Grape</name>
    <dbReference type="NCBI Taxonomy" id="29760"/>
    <lineage>
        <taxon>Eukaryota</taxon>
        <taxon>Viridiplantae</taxon>
        <taxon>Streptophyta</taxon>
        <taxon>Embryophyta</taxon>
        <taxon>Tracheophyta</taxon>
        <taxon>Spermatophyta</taxon>
        <taxon>Magnoliopsida</taxon>
        <taxon>eudicotyledons</taxon>
        <taxon>Gunneridae</taxon>
        <taxon>Pentapetalae</taxon>
        <taxon>rosids</taxon>
        <taxon>Vitales</taxon>
        <taxon>Vitaceae</taxon>
        <taxon>Viteae</taxon>
        <taxon>Vitis</taxon>
    </lineage>
</organism>
<sequence>MELGSHGEIGGKEELGEAIWIQFGREDLKINVEHLKHCLVGSWVDPAVEGGTLILFDFGNDYDAKRVWCMGICSFEGKRLQLEWRSPEAGCYKERACVKAFWIQQRDTIYSGLEF</sequence>
<reference evidence="1 2" key="1">
    <citation type="journal article" date="2018" name="PLoS Genet.">
        <title>Population sequencing reveals clonal diversity and ancestral inbreeding in the grapevine cultivar Chardonnay.</title>
        <authorList>
            <person name="Roach M.J."/>
            <person name="Johnson D.L."/>
            <person name="Bohlmann J."/>
            <person name="van Vuuren H.J."/>
            <person name="Jones S.J."/>
            <person name="Pretorius I.S."/>
            <person name="Schmidt S.A."/>
            <person name="Borneman A.R."/>
        </authorList>
    </citation>
    <scope>NUCLEOTIDE SEQUENCE [LARGE SCALE GENOMIC DNA]</scope>
    <source>
        <strain evidence="2">cv. Chardonnay</strain>
        <tissue evidence="1">Leaf</tissue>
    </source>
</reference>
<dbReference type="AlphaFoldDB" id="A0A438CS48"/>
<evidence type="ECO:0000313" key="2">
    <source>
        <dbReference type="Proteomes" id="UP000288805"/>
    </source>
</evidence>
<dbReference type="Proteomes" id="UP000288805">
    <property type="component" value="Unassembled WGS sequence"/>
</dbReference>
<accession>A0A438CS48</accession>
<proteinExistence type="predicted"/>
<comment type="caution">
    <text evidence="1">The sequence shown here is derived from an EMBL/GenBank/DDBJ whole genome shotgun (WGS) entry which is preliminary data.</text>
</comment>
<protein>
    <recommendedName>
        <fullName evidence="3">DUF4283 domain-containing protein</fullName>
    </recommendedName>
</protein>